<dbReference type="AntiFam" id="ANF00277">
    <property type="entry name" value="Spurious ORF (formerly Pfam entry PF11665)"/>
</dbReference>
<reference evidence="2" key="1">
    <citation type="submission" date="2015-12" db="EMBL/GenBank/DDBJ databases">
        <authorList>
            <person name="Shamseldin A."/>
            <person name="Moawad H."/>
            <person name="Abd El-Rahim W.M."/>
            <person name="Sadowsky M.J."/>
        </authorList>
    </citation>
    <scope>NUCLEOTIDE SEQUENCE [LARGE SCALE GENOMIC DNA]</scope>
    <source>
        <strain evidence="2">2538-88</strain>
    </source>
</reference>
<comment type="caution">
    <text evidence="1">The sequence shown here is derived from an EMBL/GenBank/DDBJ whole genome shotgun (WGS) entry which is preliminary data.</text>
</comment>
<protein>
    <submittedName>
        <fullName evidence="1">Uncharacterized protein</fullName>
    </submittedName>
</protein>
<dbReference type="EMBL" id="LOBR01000021">
    <property type="protein sequence ID" value="KYN89440.1"/>
    <property type="molecule type" value="Genomic_DNA"/>
</dbReference>
<evidence type="ECO:0000313" key="1">
    <source>
        <dbReference type="EMBL" id="KYN89440.1"/>
    </source>
</evidence>
<organism evidence="1 2">
    <name type="scientific">Vibrio cidicii</name>
    <dbReference type="NCBI Taxonomy" id="1763883"/>
    <lineage>
        <taxon>Bacteria</taxon>
        <taxon>Pseudomonadati</taxon>
        <taxon>Pseudomonadota</taxon>
        <taxon>Gammaproteobacteria</taxon>
        <taxon>Vibrionales</taxon>
        <taxon>Vibrionaceae</taxon>
        <taxon>Vibrio</taxon>
    </lineage>
</organism>
<sequence length="108" mass="12404">MHEVSLFGAKSLWKFGVRFEFPENDLSKFSGFQIARKATNFESIRVLNLRWFVGFPNRVNLSFGKSKVLKFKLTNCLRGIRNAWHFQLAVSFVIKAVCGSFRSALLTP</sequence>
<dbReference type="AlphaFoldDB" id="A0A151L082"/>
<gene>
    <name evidence="1" type="ORF">ATY37_12985</name>
</gene>
<evidence type="ECO:0000313" key="2">
    <source>
        <dbReference type="Proteomes" id="UP000075346"/>
    </source>
</evidence>
<name>A0A151L082_9VIBR</name>
<proteinExistence type="predicted"/>
<accession>A0A151L082</accession>
<dbReference type="Proteomes" id="UP000075346">
    <property type="component" value="Unassembled WGS sequence"/>
</dbReference>